<reference evidence="5 6" key="1">
    <citation type="submission" date="2012-12" db="EMBL/GenBank/DDBJ databases">
        <title>Whole genome shotgun sequence of Gordonia aichiensis NBRC 108223.</title>
        <authorList>
            <person name="Isaki-Nakamura S."/>
            <person name="Hosoyama A."/>
            <person name="Tsuchikane K."/>
            <person name="Ando Y."/>
            <person name="Baba S."/>
            <person name="Ohji S."/>
            <person name="Hamada M."/>
            <person name="Tamura T."/>
            <person name="Yamazoe A."/>
            <person name="Yamazaki S."/>
            <person name="Fujita N."/>
        </authorList>
    </citation>
    <scope>NUCLEOTIDE SEQUENCE [LARGE SCALE GENOMIC DNA]</scope>
    <source>
        <strain evidence="5 6">NBRC 108223</strain>
    </source>
</reference>
<evidence type="ECO:0000313" key="5">
    <source>
        <dbReference type="EMBL" id="GAC48070.1"/>
    </source>
</evidence>
<dbReference type="InterPro" id="IPR009081">
    <property type="entry name" value="PP-bd_ACP"/>
</dbReference>
<evidence type="ECO:0000259" key="4">
    <source>
        <dbReference type="PROSITE" id="PS50075"/>
    </source>
</evidence>
<comment type="cofactor">
    <cofactor evidence="1">
        <name>pantetheine 4'-phosphate</name>
        <dbReference type="ChEBI" id="CHEBI:47942"/>
    </cofactor>
</comment>
<dbReference type="InterPro" id="IPR025110">
    <property type="entry name" value="AMP-bd_C"/>
</dbReference>
<dbReference type="SMART" id="SM00824">
    <property type="entry name" value="PKS_TE"/>
    <property type="match status" value="1"/>
</dbReference>
<evidence type="ECO:0000313" key="6">
    <source>
        <dbReference type="Proteomes" id="UP000010988"/>
    </source>
</evidence>
<evidence type="ECO:0000256" key="1">
    <source>
        <dbReference type="ARBA" id="ARBA00001957"/>
    </source>
</evidence>
<sequence length="857" mass="90310">MTTSADPTLTDPVLSRSVRAAIIAAAQRFSDRTAIQMAGQSMTYEQLVSRAGVAAASIGTRTGATSNPIVVQVGLSPDAVALVLGVFCSGHPIVALDPQLPADRVSTILGELTSHGRPADLMIADAEHLDGAGAVAAAHDLPVSDLAAITTPVGATIDSTEPGTGPSDPADSTDAVTSIQFTSGSTGAPKGVLHPNGMWLCDSELMRTGFSITPGRRVALCLPISFGAGLNVLIGSLINGADITAVDPRDRTASTVLDALAECRAEVAFLAPALLRALTSAREATAHPAWMSLRRIITTGEALTSEVAQAALGLAPAATVTNWVGSSETSAIAYFDLRVGETVAPGPLPAGVLAPHKSVTIADDGRVVVSSRYLARGYLDPASDEGRFSRDADGVLSFRTGDRGSWDGATLTLTGRVDDAVKIRGYLVEPAEIHRAIMSDGDLTEAAVIARTDPDSGRSELVAYVAPIPGCRTPPVAEIRTRLRQRLPEWMIPAHVIELAALPRTARGKVDRASLPTPSRRIDPPVGDLETSVAAVWAEALGLDGVGRDENVYALGADSLTVAQILVGLTRRFGVALTQADAASAPTVAAMARTLQSRLRPEPTDAPGDGLAPTTVPLHRGVGQTVFCFAGAGASALVFVALADHLTRDPRIGSIYGFQPHGLENRGFPDWTVGVAARRHLRDLRRIQPGGPYVLLGHSLGGLIALEVARRLRRAGEEVALVMTLDTFVPQQTARAVGSSTQTRAADSHADPALSRSTLWRNRSQLLRAGFLVDRPVDSARAMEQVGWRVGRFHRPAPYHGRALVVLGADNHHDVRVWTEQLTPGDITITRIDADHMSIVREPHISEVVEHFLNCLP</sequence>
<dbReference type="Gene3D" id="3.40.50.1820">
    <property type="entry name" value="alpha/beta hydrolase"/>
    <property type="match status" value="1"/>
</dbReference>
<dbReference type="PROSITE" id="PS00455">
    <property type="entry name" value="AMP_BINDING"/>
    <property type="match status" value="1"/>
</dbReference>
<dbReference type="AlphaFoldDB" id="L7KGS4"/>
<dbReference type="InterPro" id="IPR042099">
    <property type="entry name" value="ANL_N_sf"/>
</dbReference>
<dbReference type="Pfam" id="PF13193">
    <property type="entry name" value="AMP-binding_C"/>
    <property type="match status" value="1"/>
</dbReference>
<dbReference type="PROSITE" id="PS00012">
    <property type="entry name" value="PHOSPHOPANTETHEINE"/>
    <property type="match status" value="1"/>
</dbReference>
<dbReference type="Gene3D" id="3.40.50.12780">
    <property type="entry name" value="N-terminal domain of ligase-like"/>
    <property type="match status" value="1"/>
</dbReference>
<dbReference type="Pfam" id="PF00550">
    <property type="entry name" value="PP-binding"/>
    <property type="match status" value="1"/>
</dbReference>
<dbReference type="InterPro" id="IPR020845">
    <property type="entry name" value="AMP-binding_CS"/>
</dbReference>
<dbReference type="SUPFAM" id="SSF47336">
    <property type="entry name" value="ACP-like"/>
    <property type="match status" value="1"/>
</dbReference>
<dbReference type="InterPro" id="IPR029058">
    <property type="entry name" value="AB_hydrolase_fold"/>
</dbReference>
<dbReference type="Pfam" id="PF00975">
    <property type="entry name" value="Thioesterase"/>
    <property type="match status" value="1"/>
</dbReference>
<dbReference type="SUPFAM" id="SSF56801">
    <property type="entry name" value="Acetyl-CoA synthetase-like"/>
    <property type="match status" value="1"/>
</dbReference>
<dbReference type="InterPro" id="IPR006162">
    <property type="entry name" value="Ppantetheine_attach_site"/>
</dbReference>
<dbReference type="PANTHER" id="PTHR45527">
    <property type="entry name" value="NONRIBOSOMAL PEPTIDE SYNTHETASE"/>
    <property type="match status" value="1"/>
</dbReference>
<dbReference type="InterPro" id="IPR001031">
    <property type="entry name" value="Thioesterase"/>
</dbReference>
<dbReference type="PROSITE" id="PS50075">
    <property type="entry name" value="CARRIER"/>
    <property type="match status" value="1"/>
</dbReference>
<proteinExistence type="predicted"/>
<dbReference type="InterPro" id="IPR000873">
    <property type="entry name" value="AMP-dep_synth/lig_dom"/>
</dbReference>
<evidence type="ECO:0000256" key="2">
    <source>
        <dbReference type="ARBA" id="ARBA00022450"/>
    </source>
</evidence>
<protein>
    <submittedName>
        <fullName evidence="5">Putative non-ribosomal peptidase synthetase adenylation and phosphopantetheine binding domain protein</fullName>
    </submittedName>
</protein>
<dbReference type="OrthoDB" id="2472181at2"/>
<dbReference type="InterPro" id="IPR045851">
    <property type="entry name" value="AMP-bd_C_sf"/>
</dbReference>
<dbReference type="GO" id="GO:0031177">
    <property type="term" value="F:phosphopantetheine binding"/>
    <property type="evidence" value="ECO:0007669"/>
    <property type="project" value="InterPro"/>
</dbReference>
<dbReference type="Gene3D" id="1.10.1200.10">
    <property type="entry name" value="ACP-like"/>
    <property type="match status" value="1"/>
</dbReference>
<keyword evidence="6" id="KW-1185">Reference proteome</keyword>
<comment type="caution">
    <text evidence="5">The sequence shown here is derived from an EMBL/GenBank/DDBJ whole genome shotgun (WGS) entry which is preliminary data.</text>
</comment>
<feature type="domain" description="Carrier" evidence="4">
    <location>
        <begin position="524"/>
        <end position="599"/>
    </location>
</feature>
<dbReference type="InterPro" id="IPR020806">
    <property type="entry name" value="PKS_PP-bd"/>
</dbReference>
<dbReference type="Proteomes" id="UP000010988">
    <property type="component" value="Unassembled WGS sequence"/>
</dbReference>
<dbReference type="RefSeq" id="WP_005172578.1">
    <property type="nucleotide sequence ID" value="NZ_BANR01000004.1"/>
</dbReference>
<name>L7KGS4_9ACTN</name>
<dbReference type="eggNOG" id="COG1020">
    <property type="taxonomic scope" value="Bacteria"/>
</dbReference>
<gene>
    <name evidence="5" type="ORF">GOACH_04_04680</name>
</gene>
<dbReference type="GO" id="GO:0005737">
    <property type="term" value="C:cytoplasm"/>
    <property type="evidence" value="ECO:0007669"/>
    <property type="project" value="TreeGrafter"/>
</dbReference>
<dbReference type="STRING" id="1220583.GOACH_04_04680"/>
<dbReference type="EMBL" id="BANR01000004">
    <property type="protein sequence ID" value="GAC48070.1"/>
    <property type="molecule type" value="Genomic_DNA"/>
</dbReference>
<keyword evidence="2" id="KW-0596">Phosphopantetheine</keyword>
<evidence type="ECO:0000256" key="3">
    <source>
        <dbReference type="ARBA" id="ARBA00022553"/>
    </source>
</evidence>
<organism evidence="5 6">
    <name type="scientific">Gordonia aichiensis NBRC 108223</name>
    <dbReference type="NCBI Taxonomy" id="1220583"/>
    <lineage>
        <taxon>Bacteria</taxon>
        <taxon>Bacillati</taxon>
        <taxon>Actinomycetota</taxon>
        <taxon>Actinomycetes</taxon>
        <taxon>Mycobacteriales</taxon>
        <taxon>Gordoniaceae</taxon>
        <taxon>Gordonia</taxon>
    </lineage>
</organism>
<dbReference type="SMART" id="SM00823">
    <property type="entry name" value="PKS_PP"/>
    <property type="match status" value="1"/>
</dbReference>
<dbReference type="InterPro" id="IPR036736">
    <property type="entry name" value="ACP-like_sf"/>
</dbReference>
<dbReference type="InterPro" id="IPR020802">
    <property type="entry name" value="TesA-like"/>
</dbReference>
<keyword evidence="3" id="KW-0597">Phosphoprotein</keyword>
<dbReference type="SUPFAM" id="SSF53474">
    <property type="entry name" value="alpha/beta-Hydrolases"/>
    <property type="match status" value="1"/>
</dbReference>
<dbReference type="GO" id="GO:0043041">
    <property type="term" value="P:amino acid activation for nonribosomal peptide biosynthetic process"/>
    <property type="evidence" value="ECO:0007669"/>
    <property type="project" value="TreeGrafter"/>
</dbReference>
<dbReference type="Pfam" id="PF00501">
    <property type="entry name" value="AMP-binding"/>
    <property type="match status" value="1"/>
</dbReference>
<accession>L7KGS4</accession>
<dbReference type="Gene3D" id="3.30.300.30">
    <property type="match status" value="1"/>
</dbReference>
<dbReference type="eggNOG" id="COG3319">
    <property type="taxonomic scope" value="Bacteria"/>
</dbReference>
<dbReference type="GO" id="GO:0044550">
    <property type="term" value="P:secondary metabolite biosynthetic process"/>
    <property type="evidence" value="ECO:0007669"/>
    <property type="project" value="TreeGrafter"/>
</dbReference>
<dbReference type="PANTHER" id="PTHR45527:SF1">
    <property type="entry name" value="FATTY ACID SYNTHASE"/>
    <property type="match status" value="1"/>
</dbReference>